<keyword evidence="2" id="KW-1185">Reference proteome</keyword>
<accession>A0ABV8QUX8</accession>
<evidence type="ECO:0000313" key="2">
    <source>
        <dbReference type="Proteomes" id="UP001595907"/>
    </source>
</evidence>
<reference evidence="2" key="1">
    <citation type="journal article" date="2019" name="Int. J. Syst. Evol. Microbiol.">
        <title>The Global Catalogue of Microorganisms (GCM) 10K type strain sequencing project: providing services to taxonomists for standard genome sequencing and annotation.</title>
        <authorList>
            <consortium name="The Broad Institute Genomics Platform"/>
            <consortium name="The Broad Institute Genome Sequencing Center for Infectious Disease"/>
            <person name="Wu L."/>
            <person name="Ma J."/>
        </authorList>
    </citation>
    <scope>NUCLEOTIDE SEQUENCE [LARGE SCALE GENOMIC DNA]</scope>
    <source>
        <strain evidence="2">CECT 8289</strain>
    </source>
</reference>
<gene>
    <name evidence="1" type="ORF">ACFOWM_13915</name>
</gene>
<sequence>MGYKAVCIDCRKTINRTLDFGSERKYTCSVCGKPMTLLSHLFKPPKKTDTKHLETVKYLTDNGFTYQHIYKTVEKSNGVIISYEGYVSYPDNLKEAKEFAEKYKDQLPNLTTRKASS</sequence>
<name>A0ABV8QUX8_9BACT</name>
<organism evidence="1 2">
    <name type="scientific">Ferruginibacter yonginensis</name>
    <dbReference type="NCBI Taxonomy" id="1310416"/>
    <lineage>
        <taxon>Bacteria</taxon>
        <taxon>Pseudomonadati</taxon>
        <taxon>Bacteroidota</taxon>
        <taxon>Chitinophagia</taxon>
        <taxon>Chitinophagales</taxon>
        <taxon>Chitinophagaceae</taxon>
        <taxon>Ferruginibacter</taxon>
    </lineage>
</organism>
<protein>
    <submittedName>
        <fullName evidence="1">Uncharacterized protein</fullName>
    </submittedName>
</protein>
<dbReference type="Proteomes" id="UP001595907">
    <property type="component" value="Unassembled WGS sequence"/>
</dbReference>
<dbReference type="EMBL" id="JBHSCZ010000012">
    <property type="protein sequence ID" value="MFC4263982.1"/>
    <property type="molecule type" value="Genomic_DNA"/>
</dbReference>
<evidence type="ECO:0000313" key="1">
    <source>
        <dbReference type="EMBL" id="MFC4263982.1"/>
    </source>
</evidence>
<dbReference type="RefSeq" id="WP_379711218.1">
    <property type="nucleotide sequence ID" value="NZ_JBHSCZ010000012.1"/>
</dbReference>
<comment type="caution">
    <text evidence="1">The sequence shown here is derived from an EMBL/GenBank/DDBJ whole genome shotgun (WGS) entry which is preliminary data.</text>
</comment>
<proteinExistence type="predicted"/>